<evidence type="ECO:0000313" key="1">
    <source>
        <dbReference type="EMBL" id="BAT04261.1"/>
    </source>
</evidence>
<dbReference type="PaxDb" id="39947-A0A0P0XDR0"/>
<gene>
    <name evidence="1" type="ordered locus">Os08g0201800</name>
    <name evidence="1" type="ORF">OSNPB_080201800</name>
</gene>
<accession>A0A0P0XDR0</accession>
<keyword evidence="2" id="KW-1185">Reference proteome</keyword>
<name>A0A0P0XDR0_ORYSJ</name>
<dbReference type="AlphaFoldDB" id="A0A0P0XDR0"/>
<protein>
    <submittedName>
        <fullName evidence="1">Os08g0201800 protein</fullName>
    </submittedName>
</protein>
<reference evidence="1 2" key="3">
    <citation type="journal article" date="2013" name="Rice">
        <title>Improvement of the Oryza sativa Nipponbare reference genome using next generation sequence and optical map data.</title>
        <authorList>
            <person name="Kawahara Y."/>
            <person name="de la Bastide M."/>
            <person name="Hamilton J.P."/>
            <person name="Kanamori H."/>
            <person name="McCombie W.R."/>
            <person name="Ouyang S."/>
            <person name="Schwartz D.C."/>
            <person name="Tanaka T."/>
            <person name="Wu J."/>
            <person name="Zhou S."/>
            <person name="Childs K.L."/>
            <person name="Davidson R.M."/>
            <person name="Lin H."/>
            <person name="Quesada-Ocampo L."/>
            <person name="Vaillancourt B."/>
            <person name="Sakai H."/>
            <person name="Lee S.S."/>
            <person name="Kim J."/>
            <person name="Numa H."/>
            <person name="Itoh T."/>
            <person name="Buell C.R."/>
            <person name="Matsumoto T."/>
        </authorList>
    </citation>
    <scope>NUCLEOTIDE SEQUENCE [LARGE SCALE GENOMIC DNA]</scope>
    <source>
        <strain evidence="2">cv. Nipponbare</strain>
    </source>
</reference>
<reference evidence="2" key="1">
    <citation type="journal article" date="2005" name="Nature">
        <title>The map-based sequence of the rice genome.</title>
        <authorList>
            <consortium name="International rice genome sequencing project (IRGSP)"/>
            <person name="Matsumoto T."/>
            <person name="Wu J."/>
            <person name="Kanamori H."/>
            <person name="Katayose Y."/>
            <person name="Fujisawa M."/>
            <person name="Namiki N."/>
            <person name="Mizuno H."/>
            <person name="Yamamoto K."/>
            <person name="Antonio B.A."/>
            <person name="Baba T."/>
            <person name="Sakata K."/>
            <person name="Nagamura Y."/>
            <person name="Aoki H."/>
            <person name="Arikawa K."/>
            <person name="Arita K."/>
            <person name="Bito T."/>
            <person name="Chiden Y."/>
            <person name="Fujitsuka N."/>
            <person name="Fukunaka R."/>
            <person name="Hamada M."/>
            <person name="Harada C."/>
            <person name="Hayashi A."/>
            <person name="Hijishita S."/>
            <person name="Honda M."/>
            <person name="Hosokawa S."/>
            <person name="Ichikawa Y."/>
            <person name="Idonuma A."/>
            <person name="Iijima M."/>
            <person name="Ikeda M."/>
            <person name="Ikeno M."/>
            <person name="Ito K."/>
            <person name="Ito S."/>
            <person name="Ito T."/>
            <person name="Ito Y."/>
            <person name="Ito Y."/>
            <person name="Iwabuchi A."/>
            <person name="Kamiya K."/>
            <person name="Karasawa W."/>
            <person name="Kurita K."/>
            <person name="Katagiri S."/>
            <person name="Kikuta A."/>
            <person name="Kobayashi H."/>
            <person name="Kobayashi N."/>
            <person name="Machita K."/>
            <person name="Maehara T."/>
            <person name="Masukawa M."/>
            <person name="Mizubayashi T."/>
            <person name="Mukai Y."/>
            <person name="Nagasaki H."/>
            <person name="Nagata Y."/>
            <person name="Naito S."/>
            <person name="Nakashima M."/>
            <person name="Nakama Y."/>
            <person name="Nakamichi Y."/>
            <person name="Nakamura M."/>
            <person name="Meguro A."/>
            <person name="Negishi M."/>
            <person name="Ohta I."/>
            <person name="Ohta T."/>
            <person name="Okamoto M."/>
            <person name="Ono N."/>
            <person name="Saji S."/>
            <person name="Sakaguchi M."/>
            <person name="Sakai K."/>
            <person name="Shibata M."/>
            <person name="Shimokawa T."/>
            <person name="Song J."/>
            <person name="Takazaki Y."/>
            <person name="Terasawa K."/>
            <person name="Tsugane M."/>
            <person name="Tsuji K."/>
            <person name="Ueda S."/>
            <person name="Waki K."/>
            <person name="Yamagata H."/>
            <person name="Yamamoto M."/>
            <person name="Yamamoto S."/>
            <person name="Yamane H."/>
            <person name="Yoshiki S."/>
            <person name="Yoshihara R."/>
            <person name="Yukawa K."/>
            <person name="Zhong H."/>
            <person name="Yano M."/>
            <person name="Yuan Q."/>
            <person name="Ouyang S."/>
            <person name="Liu J."/>
            <person name="Jones K.M."/>
            <person name="Gansberger K."/>
            <person name="Moffat K."/>
            <person name="Hill J."/>
            <person name="Bera J."/>
            <person name="Fadrosh D."/>
            <person name="Jin S."/>
            <person name="Johri S."/>
            <person name="Kim M."/>
            <person name="Overton L."/>
            <person name="Reardon M."/>
            <person name="Tsitrin T."/>
            <person name="Vuong H."/>
            <person name="Weaver B."/>
            <person name="Ciecko A."/>
            <person name="Tallon L."/>
            <person name="Jackson J."/>
            <person name="Pai G."/>
            <person name="Aken S.V."/>
            <person name="Utterback T."/>
            <person name="Reidmuller S."/>
            <person name="Feldblyum T."/>
            <person name="Hsiao J."/>
            <person name="Zismann V."/>
            <person name="Iobst S."/>
            <person name="de Vazeille A.R."/>
            <person name="Buell C.R."/>
            <person name="Ying K."/>
            <person name="Li Y."/>
            <person name="Lu T."/>
            <person name="Huang Y."/>
            <person name="Zhao Q."/>
            <person name="Feng Q."/>
            <person name="Zhang L."/>
            <person name="Zhu J."/>
            <person name="Weng Q."/>
            <person name="Mu J."/>
            <person name="Lu Y."/>
            <person name="Fan D."/>
            <person name="Liu Y."/>
            <person name="Guan J."/>
            <person name="Zhang Y."/>
            <person name="Yu S."/>
            <person name="Liu X."/>
            <person name="Zhang Y."/>
            <person name="Hong G."/>
            <person name="Han B."/>
            <person name="Choisne N."/>
            <person name="Demange N."/>
            <person name="Orjeda G."/>
            <person name="Samain S."/>
            <person name="Cattolico L."/>
            <person name="Pelletier E."/>
            <person name="Couloux A."/>
            <person name="Segurens B."/>
            <person name="Wincker P."/>
            <person name="D'Hont A."/>
            <person name="Scarpelli C."/>
            <person name="Weissenbach J."/>
            <person name="Salanoubat M."/>
            <person name="Quetier F."/>
            <person name="Yu Y."/>
            <person name="Kim H.R."/>
            <person name="Rambo T."/>
            <person name="Currie J."/>
            <person name="Collura K."/>
            <person name="Luo M."/>
            <person name="Yang T."/>
            <person name="Ammiraju J.S.S."/>
            <person name="Engler F."/>
            <person name="Soderlund C."/>
            <person name="Wing R.A."/>
            <person name="Palmer L.E."/>
            <person name="de la Bastide M."/>
            <person name="Spiegel L."/>
            <person name="Nascimento L."/>
            <person name="Zutavern T."/>
            <person name="O'Shaughnessy A."/>
            <person name="Dike S."/>
            <person name="Dedhia N."/>
            <person name="Preston R."/>
            <person name="Balija V."/>
            <person name="McCombie W.R."/>
            <person name="Chow T."/>
            <person name="Chen H."/>
            <person name="Chung M."/>
            <person name="Chen C."/>
            <person name="Shaw J."/>
            <person name="Wu H."/>
            <person name="Hsiao K."/>
            <person name="Chao Y."/>
            <person name="Chu M."/>
            <person name="Cheng C."/>
            <person name="Hour A."/>
            <person name="Lee P."/>
            <person name="Lin S."/>
            <person name="Lin Y."/>
            <person name="Liou J."/>
            <person name="Liu S."/>
            <person name="Hsing Y."/>
            <person name="Raghuvanshi S."/>
            <person name="Mohanty A."/>
            <person name="Bharti A.K."/>
            <person name="Gaur A."/>
            <person name="Gupta V."/>
            <person name="Kumar D."/>
            <person name="Ravi V."/>
            <person name="Vij S."/>
            <person name="Kapur A."/>
            <person name="Khurana P."/>
            <person name="Khurana P."/>
            <person name="Khurana J.P."/>
            <person name="Tyagi A.K."/>
            <person name="Gaikwad K."/>
            <person name="Singh A."/>
            <person name="Dalal V."/>
            <person name="Srivastava S."/>
            <person name="Dixit A."/>
            <person name="Pal A.K."/>
            <person name="Ghazi I.A."/>
            <person name="Yadav M."/>
            <person name="Pandit A."/>
            <person name="Bhargava A."/>
            <person name="Sureshbabu K."/>
            <person name="Batra K."/>
            <person name="Sharma T.R."/>
            <person name="Mohapatra T."/>
            <person name="Singh N.K."/>
            <person name="Messing J."/>
            <person name="Nelson A.B."/>
            <person name="Fuks G."/>
            <person name="Kavchok S."/>
            <person name="Keizer G."/>
            <person name="Linton E."/>
            <person name="Llaca V."/>
            <person name="Song R."/>
            <person name="Tanyolac B."/>
            <person name="Young S."/>
            <person name="Ho-Il K."/>
            <person name="Hahn J.H."/>
            <person name="Sangsakoo G."/>
            <person name="Vanavichit A."/>
            <person name="de Mattos Luiz.A.T."/>
            <person name="Zimmer P.D."/>
            <person name="Malone G."/>
            <person name="Dellagostin O."/>
            <person name="de Oliveira A.C."/>
            <person name="Bevan M."/>
            <person name="Bancroft I."/>
            <person name="Minx P."/>
            <person name="Cordum H."/>
            <person name="Wilson R."/>
            <person name="Cheng Z."/>
            <person name="Jin W."/>
            <person name="Jiang J."/>
            <person name="Leong S.A."/>
            <person name="Iwama H."/>
            <person name="Gojobori T."/>
            <person name="Itoh T."/>
            <person name="Niimura Y."/>
            <person name="Fujii Y."/>
            <person name="Habara T."/>
            <person name="Sakai H."/>
            <person name="Sato Y."/>
            <person name="Wilson G."/>
            <person name="Kumar K."/>
            <person name="McCouch S."/>
            <person name="Juretic N."/>
            <person name="Hoen D."/>
            <person name="Wright S."/>
            <person name="Bruskiewich R."/>
            <person name="Bureau T."/>
            <person name="Miyao A."/>
            <person name="Hirochika H."/>
            <person name="Nishikawa T."/>
            <person name="Kadowaki K."/>
            <person name="Sugiura M."/>
            <person name="Burr B."/>
            <person name="Sasaki T."/>
        </authorList>
    </citation>
    <scope>NUCLEOTIDE SEQUENCE [LARGE SCALE GENOMIC DNA]</scope>
    <source>
        <strain evidence="2">cv. Nipponbare</strain>
    </source>
</reference>
<dbReference type="Proteomes" id="UP000059680">
    <property type="component" value="Chromosome 8"/>
</dbReference>
<sequence>MMTARDGAAERMAVSQHAEDIKLGMLVHEYQVPFVAFKLLDSGHLVQQAQARVDAPSNSSCSAASMTSCLSDKGSFQDVLYSSSTCRLRAPTSNCILSTPRNGSKGASHGPWR</sequence>
<organism evidence="1 2">
    <name type="scientific">Oryza sativa subsp. japonica</name>
    <name type="common">Rice</name>
    <dbReference type="NCBI Taxonomy" id="39947"/>
    <lineage>
        <taxon>Eukaryota</taxon>
        <taxon>Viridiplantae</taxon>
        <taxon>Streptophyta</taxon>
        <taxon>Embryophyta</taxon>
        <taxon>Tracheophyta</taxon>
        <taxon>Spermatophyta</taxon>
        <taxon>Magnoliopsida</taxon>
        <taxon>Liliopsida</taxon>
        <taxon>Poales</taxon>
        <taxon>Poaceae</taxon>
        <taxon>BOP clade</taxon>
        <taxon>Oryzoideae</taxon>
        <taxon>Oryzeae</taxon>
        <taxon>Oryzinae</taxon>
        <taxon>Oryza</taxon>
        <taxon>Oryza sativa</taxon>
    </lineage>
</organism>
<evidence type="ECO:0000313" key="2">
    <source>
        <dbReference type="Proteomes" id="UP000059680"/>
    </source>
</evidence>
<dbReference type="EMBL" id="AP014964">
    <property type="protein sequence ID" value="BAT04261.1"/>
    <property type="molecule type" value="Genomic_DNA"/>
</dbReference>
<dbReference type="InParanoid" id="A0A0P0XDR0"/>
<proteinExistence type="predicted"/>
<reference evidence="1 2" key="2">
    <citation type="journal article" date="2013" name="Plant Cell Physiol.">
        <title>Rice Annotation Project Database (RAP-DB): an integrative and interactive database for rice genomics.</title>
        <authorList>
            <person name="Sakai H."/>
            <person name="Lee S.S."/>
            <person name="Tanaka T."/>
            <person name="Numa H."/>
            <person name="Kim J."/>
            <person name="Kawahara Y."/>
            <person name="Wakimoto H."/>
            <person name="Yang C.C."/>
            <person name="Iwamoto M."/>
            <person name="Abe T."/>
            <person name="Yamada Y."/>
            <person name="Muto A."/>
            <person name="Inokuchi H."/>
            <person name="Ikemura T."/>
            <person name="Matsumoto T."/>
            <person name="Sasaki T."/>
            <person name="Itoh T."/>
        </authorList>
    </citation>
    <scope>NUCLEOTIDE SEQUENCE [LARGE SCALE GENOMIC DNA]</scope>
    <source>
        <strain evidence="2">cv. Nipponbare</strain>
    </source>
</reference>